<comment type="caution">
    <text evidence="1">The sequence shown here is derived from an EMBL/GenBank/DDBJ whole genome shotgun (WGS) entry which is preliminary data.</text>
</comment>
<organism evidence="1 2">
    <name type="scientific">Pleurodeles waltl</name>
    <name type="common">Iberian ribbed newt</name>
    <dbReference type="NCBI Taxonomy" id="8319"/>
    <lineage>
        <taxon>Eukaryota</taxon>
        <taxon>Metazoa</taxon>
        <taxon>Chordata</taxon>
        <taxon>Craniata</taxon>
        <taxon>Vertebrata</taxon>
        <taxon>Euteleostomi</taxon>
        <taxon>Amphibia</taxon>
        <taxon>Batrachia</taxon>
        <taxon>Caudata</taxon>
        <taxon>Salamandroidea</taxon>
        <taxon>Salamandridae</taxon>
        <taxon>Pleurodelinae</taxon>
        <taxon>Pleurodeles</taxon>
    </lineage>
</organism>
<dbReference type="Proteomes" id="UP001066276">
    <property type="component" value="Chromosome 2_1"/>
</dbReference>
<reference evidence="1" key="1">
    <citation type="journal article" date="2022" name="bioRxiv">
        <title>Sequencing and chromosome-scale assembly of the giantPleurodeles waltlgenome.</title>
        <authorList>
            <person name="Brown T."/>
            <person name="Elewa A."/>
            <person name="Iarovenko S."/>
            <person name="Subramanian E."/>
            <person name="Araus A.J."/>
            <person name="Petzold A."/>
            <person name="Susuki M."/>
            <person name="Suzuki K.-i.T."/>
            <person name="Hayashi T."/>
            <person name="Toyoda A."/>
            <person name="Oliveira C."/>
            <person name="Osipova E."/>
            <person name="Leigh N.D."/>
            <person name="Simon A."/>
            <person name="Yun M.H."/>
        </authorList>
    </citation>
    <scope>NUCLEOTIDE SEQUENCE</scope>
    <source>
        <strain evidence="1">20211129_DDA</strain>
        <tissue evidence="1">Liver</tissue>
    </source>
</reference>
<keyword evidence="2" id="KW-1185">Reference proteome</keyword>
<name>A0AAV7VJI5_PLEWA</name>
<dbReference type="EMBL" id="JANPWB010000003">
    <property type="protein sequence ID" value="KAJ1200819.1"/>
    <property type="molecule type" value="Genomic_DNA"/>
</dbReference>
<protein>
    <submittedName>
        <fullName evidence="1">Uncharacterized protein</fullName>
    </submittedName>
</protein>
<gene>
    <name evidence="1" type="ORF">NDU88_004640</name>
</gene>
<proteinExistence type="predicted"/>
<sequence length="242" mass="26400">MATTPVASFRLFSGHPGPCRCCPVCARCLLTYLADVQSWFFLWSLATSLTRLALSAVVPLQSAPFVRPARCCVLTRRCPGGAPSRCPTRSVSFALCQQGAQPARAATISHRSPSALSQSGTGPHLTAPVWHAFRRCKQRSPPASTSSQSPGPVCRSDPDSRVCRLRAERSCPAGLLTVCATVFLRCAIAALVAPRGQETVPSHYNDRPIRDLHLRPQVGHFKKEKLEARMELRFTRPPCWPG</sequence>
<evidence type="ECO:0000313" key="2">
    <source>
        <dbReference type="Proteomes" id="UP001066276"/>
    </source>
</evidence>
<dbReference type="AlphaFoldDB" id="A0AAV7VJI5"/>
<evidence type="ECO:0000313" key="1">
    <source>
        <dbReference type="EMBL" id="KAJ1200819.1"/>
    </source>
</evidence>
<accession>A0AAV7VJI5</accession>